<accession>A0A914CFW2</accession>
<dbReference type="PANTHER" id="PTHR46073:SF4">
    <property type="entry name" value="GH18 DOMAIN-CONTAINING PROTEIN"/>
    <property type="match status" value="1"/>
</dbReference>
<proteinExistence type="inferred from homology"/>
<evidence type="ECO:0000256" key="5">
    <source>
        <dbReference type="SAM" id="SignalP"/>
    </source>
</evidence>
<evidence type="ECO:0000259" key="6">
    <source>
        <dbReference type="PROSITE" id="PS51910"/>
    </source>
</evidence>
<dbReference type="SUPFAM" id="SSF54556">
    <property type="entry name" value="Chitinase insertion domain"/>
    <property type="match status" value="1"/>
</dbReference>
<evidence type="ECO:0000256" key="1">
    <source>
        <dbReference type="ARBA" id="ARBA00022801"/>
    </source>
</evidence>
<feature type="chain" id="PRO_5037102511" evidence="5">
    <location>
        <begin position="29"/>
        <end position="388"/>
    </location>
</feature>
<feature type="domain" description="GH18" evidence="6">
    <location>
        <begin position="41"/>
        <end position="378"/>
    </location>
</feature>
<dbReference type="InterPro" id="IPR001579">
    <property type="entry name" value="Glyco_hydro_18_chit_AS"/>
</dbReference>
<reference evidence="8" key="1">
    <citation type="submission" date="2022-11" db="UniProtKB">
        <authorList>
            <consortium name="WormBaseParasite"/>
        </authorList>
    </citation>
    <scope>IDENTIFICATION</scope>
</reference>
<dbReference type="AlphaFoldDB" id="A0A914CFW2"/>
<protein>
    <submittedName>
        <fullName evidence="8">GH18 domain-containing protein</fullName>
    </submittedName>
</protein>
<dbReference type="Proteomes" id="UP000887540">
    <property type="component" value="Unplaced"/>
</dbReference>
<keyword evidence="5" id="KW-0732">Signal</keyword>
<dbReference type="SMART" id="SM00636">
    <property type="entry name" value="Glyco_18"/>
    <property type="match status" value="1"/>
</dbReference>
<dbReference type="InterPro" id="IPR017853">
    <property type="entry name" value="GH"/>
</dbReference>
<keyword evidence="2 3" id="KW-0326">Glycosidase</keyword>
<evidence type="ECO:0000256" key="3">
    <source>
        <dbReference type="RuleBase" id="RU000489"/>
    </source>
</evidence>
<dbReference type="PROSITE" id="PS51910">
    <property type="entry name" value="GH18_2"/>
    <property type="match status" value="1"/>
</dbReference>
<name>A0A914CFW2_9BILA</name>
<sequence>MTQLRKFSFFLLSTIFVHLSNLPFLCSGSTISSSGSSGSSNRVVGYYTTWSKRPFSASQAQLLTHVIVAFPTMNSDGSLSFRDGGRRITQVKQIAASYPSLKVMFSMGGSGNSQYFSTVAANPTTLIINILNIIDKYNLDGVDIDWENPTTVADKSNYVSLMQQLRSALDQHQVATSRSAEYVLSFAGASGQRALDSGYDLTGLLNYVDFVNVRTYAYYGTWNAYTGPRSPLYGAGARDQRLNVDWTLNYYACKTGKPSKLNLGIPFYGPYWQNVGGMAGSDPMYRVATAIHGQYAGGTIAWKDIPSTSASWHDVAKVPYIYDSANKKYLGFENPASIGYKGQYAAQKNIGGLMIWALDQDDDQFSMLKAVAQGASGLQKSDVINYTC</sequence>
<keyword evidence="7" id="KW-1185">Reference proteome</keyword>
<dbReference type="InterPro" id="IPR011583">
    <property type="entry name" value="Chitinase_II/V-like_cat"/>
</dbReference>
<comment type="similarity">
    <text evidence="4">Belongs to the glycosyl hydrolase 18 family.</text>
</comment>
<dbReference type="PANTHER" id="PTHR46073">
    <property type="entry name" value="CHITINASE"/>
    <property type="match status" value="1"/>
</dbReference>
<organism evidence="7 8">
    <name type="scientific">Acrobeloides nanus</name>
    <dbReference type="NCBI Taxonomy" id="290746"/>
    <lineage>
        <taxon>Eukaryota</taxon>
        <taxon>Metazoa</taxon>
        <taxon>Ecdysozoa</taxon>
        <taxon>Nematoda</taxon>
        <taxon>Chromadorea</taxon>
        <taxon>Rhabditida</taxon>
        <taxon>Tylenchina</taxon>
        <taxon>Cephalobomorpha</taxon>
        <taxon>Cephaloboidea</taxon>
        <taxon>Cephalobidae</taxon>
        <taxon>Acrobeloides</taxon>
    </lineage>
</organism>
<dbReference type="Pfam" id="PF00704">
    <property type="entry name" value="Glyco_hydro_18"/>
    <property type="match status" value="1"/>
</dbReference>
<dbReference type="SUPFAM" id="SSF51445">
    <property type="entry name" value="(Trans)glycosidases"/>
    <property type="match status" value="1"/>
</dbReference>
<dbReference type="Gene3D" id="3.10.50.10">
    <property type="match status" value="1"/>
</dbReference>
<dbReference type="Gene3D" id="3.20.20.80">
    <property type="entry name" value="Glycosidases"/>
    <property type="match status" value="2"/>
</dbReference>
<feature type="signal peptide" evidence="5">
    <location>
        <begin position="1"/>
        <end position="28"/>
    </location>
</feature>
<dbReference type="GO" id="GO:0005975">
    <property type="term" value="P:carbohydrate metabolic process"/>
    <property type="evidence" value="ECO:0007669"/>
    <property type="project" value="InterPro"/>
</dbReference>
<dbReference type="GO" id="GO:0008061">
    <property type="term" value="F:chitin binding"/>
    <property type="evidence" value="ECO:0007669"/>
    <property type="project" value="InterPro"/>
</dbReference>
<dbReference type="WBParaSite" id="ACRNAN_scaffold1020.g26950.t1">
    <property type="protein sequence ID" value="ACRNAN_scaffold1020.g26950.t1"/>
    <property type="gene ID" value="ACRNAN_scaffold1020.g26950"/>
</dbReference>
<dbReference type="GO" id="GO:0004568">
    <property type="term" value="F:chitinase activity"/>
    <property type="evidence" value="ECO:0007669"/>
    <property type="project" value="UniProtKB-ARBA"/>
</dbReference>
<dbReference type="GO" id="GO:0006032">
    <property type="term" value="P:chitin catabolic process"/>
    <property type="evidence" value="ECO:0007669"/>
    <property type="project" value="UniProtKB-ARBA"/>
</dbReference>
<evidence type="ECO:0000256" key="2">
    <source>
        <dbReference type="ARBA" id="ARBA00023295"/>
    </source>
</evidence>
<evidence type="ECO:0000256" key="4">
    <source>
        <dbReference type="RuleBase" id="RU004453"/>
    </source>
</evidence>
<dbReference type="InterPro" id="IPR029070">
    <property type="entry name" value="Chitinase_insertion_sf"/>
</dbReference>
<dbReference type="PROSITE" id="PS01095">
    <property type="entry name" value="GH18_1"/>
    <property type="match status" value="1"/>
</dbReference>
<evidence type="ECO:0000313" key="7">
    <source>
        <dbReference type="Proteomes" id="UP000887540"/>
    </source>
</evidence>
<dbReference type="InterPro" id="IPR001223">
    <property type="entry name" value="Glyco_hydro18_cat"/>
</dbReference>
<evidence type="ECO:0000313" key="8">
    <source>
        <dbReference type="WBParaSite" id="ACRNAN_scaffold1020.g26950.t1"/>
    </source>
</evidence>
<keyword evidence="1 3" id="KW-0378">Hydrolase</keyword>